<keyword evidence="3" id="KW-0378">Hydrolase</keyword>
<evidence type="ECO:0000313" key="8">
    <source>
        <dbReference type="EnsemblMetazoa" id="PPAI003825-PA"/>
    </source>
</evidence>
<dbReference type="GO" id="GO:0046872">
    <property type="term" value="F:metal ion binding"/>
    <property type="evidence" value="ECO:0007669"/>
    <property type="project" value="UniProtKB-KW"/>
</dbReference>
<reference evidence="8" key="1">
    <citation type="submission" date="2022-08" db="UniProtKB">
        <authorList>
            <consortium name="EnsemblMetazoa"/>
        </authorList>
    </citation>
    <scope>IDENTIFICATION</scope>
    <source>
        <strain evidence="8">Israel</strain>
    </source>
</reference>
<keyword evidence="9" id="KW-1185">Reference proteome</keyword>
<feature type="compositionally biased region" description="Basic and acidic residues" evidence="7">
    <location>
        <begin position="471"/>
        <end position="482"/>
    </location>
</feature>
<evidence type="ECO:0000313" key="9">
    <source>
        <dbReference type="Proteomes" id="UP000092462"/>
    </source>
</evidence>
<evidence type="ECO:0000256" key="4">
    <source>
        <dbReference type="ARBA" id="ARBA00022842"/>
    </source>
</evidence>
<dbReference type="PANTHER" id="PTHR12103:SF38">
    <property type="entry name" value="5'-NUCLEOTIDASE DOMAIN-CONTAINING PROTEIN 1"/>
    <property type="match status" value="1"/>
</dbReference>
<dbReference type="AlphaFoldDB" id="A0A1B0D8F2"/>
<evidence type="ECO:0000256" key="2">
    <source>
        <dbReference type="ARBA" id="ARBA00022723"/>
    </source>
</evidence>
<comment type="similarity">
    <text evidence="1">Belongs to the 5'(3')-deoxyribonucleotidase family.</text>
</comment>
<protein>
    <recommendedName>
        <fullName evidence="6">5'-nucleotidase domain-containing protein 1</fullName>
    </recommendedName>
</protein>
<dbReference type="PANTHER" id="PTHR12103">
    <property type="entry name" value="5'-NUCLEOTIDASE DOMAIN-CONTAINING"/>
    <property type="match status" value="1"/>
</dbReference>
<feature type="compositionally biased region" description="Basic residues" evidence="7">
    <location>
        <begin position="451"/>
        <end position="470"/>
    </location>
</feature>
<dbReference type="Proteomes" id="UP000092462">
    <property type="component" value="Unassembled WGS sequence"/>
</dbReference>
<evidence type="ECO:0000256" key="6">
    <source>
        <dbReference type="ARBA" id="ARBA00069357"/>
    </source>
</evidence>
<evidence type="ECO:0000256" key="7">
    <source>
        <dbReference type="SAM" id="MobiDB-lite"/>
    </source>
</evidence>
<feature type="region of interest" description="Disordered" evidence="7">
    <location>
        <begin position="447"/>
        <end position="506"/>
    </location>
</feature>
<dbReference type="EMBL" id="AJVK01012612">
    <property type="status" value="NOT_ANNOTATED_CDS"/>
    <property type="molecule type" value="Genomic_DNA"/>
</dbReference>
<keyword evidence="5" id="KW-0007">Acetylation</keyword>
<keyword evidence="4" id="KW-0460">Magnesium</keyword>
<organism evidence="8 9">
    <name type="scientific">Phlebotomus papatasi</name>
    <name type="common">Sandfly</name>
    <dbReference type="NCBI Taxonomy" id="29031"/>
    <lineage>
        <taxon>Eukaryota</taxon>
        <taxon>Metazoa</taxon>
        <taxon>Ecdysozoa</taxon>
        <taxon>Arthropoda</taxon>
        <taxon>Hexapoda</taxon>
        <taxon>Insecta</taxon>
        <taxon>Pterygota</taxon>
        <taxon>Neoptera</taxon>
        <taxon>Endopterygota</taxon>
        <taxon>Diptera</taxon>
        <taxon>Nematocera</taxon>
        <taxon>Psychodoidea</taxon>
        <taxon>Psychodidae</taxon>
        <taxon>Phlebotomus</taxon>
        <taxon>Phlebotomus</taxon>
    </lineage>
</organism>
<dbReference type="InterPro" id="IPR023214">
    <property type="entry name" value="HAD_sf"/>
</dbReference>
<dbReference type="Pfam" id="PF05761">
    <property type="entry name" value="5_nucleotid"/>
    <property type="match status" value="1"/>
</dbReference>
<dbReference type="InterPro" id="IPR008380">
    <property type="entry name" value="HAD-SF_hydro_IG_5-nucl"/>
</dbReference>
<evidence type="ECO:0000256" key="3">
    <source>
        <dbReference type="ARBA" id="ARBA00022801"/>
    </source>
</evidence>
<dbReference type="Gene3D" id="3.40.50.1000">
    <property type="entry name" value="HAD superfamily/HAD-like"/>
    <property type="match status" value="1"/>
</dbReference>
<dbReference type="VEuPathDB" id="VectorBase:PPAPM1_009642"/>
<dbReference type="InterPro" id="IPR036412">
    <property type="entry name" value="HAD-like_sf"/>
</dbReference>
<keyword evidence="2" id="KW-0479">Metal-binding</keyword>
<sequence length="506" mass="58024">MKQLLVGLSTKLMEKNKYKHLTRSLSTRRSVRTTDLGDTRISEKAGKMASKFNLSDYDFVGFDLDNTVLRYNIRNVVEMEYQQLAKYLVNKKGYSAKLLHQTLEDGVDFLQKGLVLDCEKGNILRISRTGTVLRAAHGSRFLTDDEIIGYYGPEKRWSLIEQYSSNILDIWNGPVSMKLRNLLDYFDMPVSLLFSRIVDTIDAEHGKVQSKYSVWPDILSGLVHIYSREHFKSGVSEYFNLIKAHPEKYLLKTNPSIIKWLKEIKRTKATFLLTGSNTDFADFTANYALGDQWRDLFDAVICFARKPAFFSDRRPFLEVSGYEECGPADVNNLHLGQIYTQGNATDLVEMLKQKNPVDNPKVLYVGDNLIQDVFAPSTICGWDTVAVSEELNHREPDEKLIKSNCWDSYFSCGGQKSFWSEIIEKHSKICIPSLDMPIGSLLEAQFSGSSRRQKNPRHQKKSFKQLRSHRYQQEILREHRLAESTSTGNISEIECKNPSNKTNKTD</sequence>
<accession>A0A1B0D8F2</accession>
<dbReference type="VEuPathDB" id="VectorBase:PPAI003825"/>
<evidence type="ECO:0000256" key="5">
    <source>
        <dbReference type="ARBA" id="ARBA00022990"/>
    </source>
</evidence>
<proteinExistence type="inferred from homology"/>
<dbReference type="SUPFAM" id="SSF56784">
    <property type="entry name" value="HAD-like"/>
    <property type="match status" value="1"/>
</dbReference>
<dbReference type="GO" id="GO:0008253">
    <property type="term" value="F:5'-nucleotidase activity"/>
    <property type="evidence" value="ECO:0007669"/>
    <property type="project" value="TreeGrafter"/>
</dbReference>
<name>A0A1B0D8F2_PHLPP</name>
<dbReference type="FunFam" id="3.40.50.1000:FF:000086">
    <property type="entry name" value="LD24878p"/>
    <property type="match status" value="1"/>
</dbReference>
<dbReference type="EnsemblMetazoa" id="PPAI003825-RA">
    <property type="protein sequence ID" value="PPAI003825-PA"/>
    <property type="gene ID" value="PPAI003825"/>
</dbReference>
<feature type="compositionally biased region" description="Polar residues" evidence="7">
    <location>
        <begin position="497"/>
        <end position="506"/>
    </location>
</feature>
<evidence type="ECO:0000256" key="1">
    <source>
        <dbReference type="ARBA" id="ARBA00009589"/>
    </source>
</evidence>
<dbReference type="NCBIfam" id="TIGR02244">
    <property type="entry name" value="HAD-IG-Ncltidse"/>
    <property type="match status" value="1"/>
</dbReference>